<keyword evidence="2" id="KW-1185">Reference proteome</keyword>
<dbReference type="EMBL" id="MU157857">
    <property type="protein sequence ID" value="KAF9527942.1"/>
    <property type="molecule type" value="Genomic_DNA"/>
</dbReference>
<reference evidence="1" key="1">
    <citation type="submission" date="2020-11" db="EMBL/GenBank/DDBJ databases">
        <authorList>
            <consortium name="DOE Joint Genome Institute"/>
            <person name="Ahrendt S."/>
            <person name="Riley R."/>
            <person name="Andreopoulos W."/>
            <person name="Labutti K."/>
            <person name="Pangilinan J."/>
            <person name="Ruiz-Duenas F.J."/>
            <person name="Barrasa J.M."/>
            <person name="Sanchez-Garcia M."/>
            <person name="Camarero S."/>
            <person name="Miyauchi S."/>
            <person name="Serrano A."/>
            <person name="Linde D."/>
            <person name="Babiker R."/>
            <person name="Drula E."/>
            <person name="Ayuso-Fernandez I."/>
            <person name="Pacheco R."/>
            <person name="Padilla G."/>
            <person name="Ferreira P."/>
            <person name="Barriuso J."/>
            <person name="Kellner H."/>
            <person name="Castanera R."/>
            <person name="Alfaro M."/>
            <person name="Ramirez L."/>
            <person name="Pisabarro A.G."/>
            <person name="Kuo A."/>
            <person name="Tritt A."/>
            <person name="Lipzen A."/>
            <person name="He G."/>
            <person name="Yan M."/>
            <person name="Ng V."/>
            <person name="Cullen D."/>
            <person name="Martin F."/>
            <person name="Rosso M.-N."/>
            <person name="Henrissat B."/>
            <person name="Hibbett D."/>
            <person name="Martinez A.T."/>
            <person name="Grigoriev I.V."/>
        </authorList>
    </citation>
    <scope>NUCLEOTIDE SEQUENCE</scope>
    <source>
        <strain evidence="1">CBS 506.95</strain>
    </source>
</reference>
<protein>
    <submittedName>
        <fullName evidence="1">Uncharacterized protein</fullName>
    </submittedName>
</protein>
<comment type="caution">
    <text evidence="1">The sequence shown here is derived from an EMBL/GenBank/DDBJ whole genome shotgun (WGS) entry which is preliminary data.</text>
</comment>
<organism evidence="1 2">
    <name type="scientific">Crepidotus variabilis</name>
    <dbReference type="NCBI Taxonomy" id="179855"/>
    <lineage>
        <taxon>Eukaryota</taxon>
        <taxon>Fungi</taxon>
        <taxon>Dikarya</taxon>
        <taxon>Basidiomycota</taxon>
        <taxon>Agaricomycotina</taxon>
        <taxon>Agaricomycetes</taxon>
        <taxon>Agaricomycetidae</taxon>
        <taxon>Agaricales</taxon>
        <taxon>Agaricineae</taxon>
        <taxon>Crepidotaceae</taxon>
        <taxon>Crepidotus</taxon>
    </lineage>
</organism>
<proteinExistence type="predicted"/>
<accession>A0A9P6JNZ7</accession>
<name>A0A9P6JNZ7_9AGAR</name>
<gene>
    <name evidence="1" type="ORF">CPB83DRAFT_373322</name>
</gene>
<sequence>MLILCSYAFVFSHGLSVSLLSECSHVCSQLACILVAFIIPPYVRICSLYCALSTHNDTRSLIERTLFNLHLSSSNLCCSHLPHHLSSLVVAFSLRFAYWLSKIDYFGTTLVSC</sequence>
<evidence type="ECO:0000313" key="1">
    <source>
        <dbReference type="EMBL" id="KAF9527942.1"/>
    </source>
</evidence>
<evidence type="ECO:0000313" key="2">
    <source>
        <dbReference type="Proteomes" id="UP000807306"/>
    </source>
</evidence>
<dbReference type="AlphaFoldDB" id="A0A9P6JNZ7"/>
<dbReference type="Proteomes" id="UP000807306">
    <property type="component" value="Unassembled WGS sequence"/>
</dbReference>